<evidence type="ECO:0000256" key="1">
    <source>
        <dbReference type="SAM" id="MobiDB-lite"/>
    </source>
</evidence>
<evidence type="ECO:0000256" key="2">
    <source>
        <dbReference type="SAM" id="Phobius"/>
    </source>
</evidence>
<dbReference type="EMBL" id="MLJW01003462">
    <property type="protein sequence ID" value="OIQ72006.1"/>
    <property type="molecule type" value="Genomic_DNA"/>
</dbReference>
<name>A0A1J5PKF4_9ZZZZ</name>
<reference evidence="3" key="1">
    <citation type="submission" date="2016-10" db="EMBL/GenBank/DDBJ databases">
        <title>Sequence of Gallionella enrichment culture.</title>
        <authorList>
            <person name="Poehlein A."/>
            <person name="Muehling M."/>
            <person name="Daniel R."/>
        </authorList>
    </citation>
    <scope>NUCLEOTIDE SEQUENCE</scope>
</reference>
<organism evidence="3">
    <name type="scientific">mine drainage metagenome</name>
    <dbReference type="NCBI Taxonomy" id="410659"/>
    <lineage>
        <taxon>unclassified sequences</taxon>
        <taxon>metagenomes</taxon>
        <taxon>ecological metagenomes</taxon>
    </lineage>
</organism>
<sequence length="86" mass="9696">MSHTNDPGARSSGPTGSTPGPRRGLNYQPVNWLLLLPLVGTLVPAFYNRTAPTLAGIPFFYWYQMVWIPISVVFTWIVFRSTRGER</sequence>
<evidence type="ECO:0000313" key="3">
    <source>
        <dbReference type="EMBL" id="OIQ72006.1"/>
    </source>
</evidence>
<dbReference type="InterPro" id="IPR021741">
    <property type="entry name" value="DUF3311"/>
</dbReference>
<dbReference type="Pfam" id="PF11755">
    <property type="entry name" value="DUF3311"/>
    <property type="match status" value="1"/>
</dbReference>
<feature type="region of interest" description="Disordered" evidence="1">
    <location>
        <begin position="1"/>
        <end position="23"/>
    </location>
</feature>
<keyword evidence="2" id="KW-1133">Transmembrane helix</keyword>
<feature type="transmembrane region" description="Helical" evidence="2">
    <location>
        <begin position="30"/>
        <end position="47"/>
    </location>
</feature>
<evidence type="ECO:0008006" key="4">
    <source>
        <dbReference type="Google" id="ProtNLM"/>
    </source>
</evidence>
<accession>A0A1J5PKF4</accession>
<gene>
    <name evidence="3" type="ORF">GALL_463750</name>
</gene>
<dbReference type="AlphaFoldDB" id="A0A1J5PKF4"/>
<comment type="caution">
    <text evidence="3">The sequence shown here is derived from an EMBL/GenBank/DDBJ whole genome shotgun (WGS) entry which is preliminary data.</text>
</comment>
<feature type="compositionally biased region" description="Low complexity" evidence="1">
    <location>
        <begin position="10"/>
        <end position="23"/>
    </location>
</feature>
<keyword evidence="2" id="KW-0812">Transmembrane</keyword>
<feature type="transmembrane region" description="Helical" evidence="2">
    <location>
        <begin position="59"/>
        <end position="79"/>
    </location>
</feature>
<protein>
    <recommendedName>
        <fullName evidence="4">DUF3311 domain-containing protein</fullName>
    </recommendedName>
</protein>
<proteinExistence type="predicted"/>
<keyword evidence="2" id="KW-0472">Membrane</keyword>